<evidence type="ECO:0000256" key="5">
    <source>
        <dbReference type="ARBA" id="ARBA00022826"/>
    </source>
</evidence>
<dbReference type="Proteomes" id="UP000193409">
    <property type="component" value="Unassembled WGS sequence"/>
</dbReference>
<keyword evidence="14" id="KW-1185">Reference proteome</keyword>
<name>A0A1Y5T0V3_9RHOB</name>
<evidence type="ECO:0000256" key="2">
    <source>
        <dbReference type="ARBA" id="ARBA00022448"/>
    </source>
</evidence>
<evidence type="ECO:0000259" key="12">
    <source>
        <dbReference type="Pfam" id="PF07885"/>
    </source>
</evidence>
<feature type="domain" description="Potassium channel" evidence="12">
    <location>
        <begin position="27"/>
        <end position="98"/>
    </location>
</feature>
<keyword evidence="2" id="KW-0813">Transport</keyword>
<evidence type="ECO:0000256" key="3">
    <source>
        <dbReference type="ARBA" id="ARBA00022538"/>
    </source>
</evidence>
<organism evidence="13 14">
    <name type="scientific">Pseudoruegeria aquimaris</name>
    <dbReference type="NCBI Taxonomy" id="393663"/>
    <lineage>
        <taxon>Bacteria</taxon>
        <taxon>Pseudomonadati</taxon>
        <taxon>Pseudomonadota</taxon>
        <taxon>Alphaproteobacteria</taxon>
        <taxon>Rhodobacterales</taxon>
        <taxon>Roseobacteraceae</taxon>
        <taxon>Pseudoruegeria</taxon>
    </lineage>
</organism>
<dbReference type="SUPFAM" id="SSF81324">
    <property type="entry name" value="Voltage-gated potassium channels"/>
    <property type="match status" value="1"/>
</dbReference>
<proteinExistence type="predicted"/>
<gene>
    <name evidence="13" type="ORF">PSA7680_02772</name>
</gene>
<evidence type="ECO:0000256" key="1">
    <source>
        <dbReference type="ARBA" id="ARBA00004141"/>
    </source>
</evidence>
<evidence type="ECO:0000256" key="7">
    <source>
        <dbReference type="ARBA" id="ARBA00022989"/>
    </source>
</evidence>
<evidence type="ECO:0000256" key="4">
    <source>
        <dbReference type="ARBA" id="ARBA00022692"/>
    </source>
</evidence>
<accession>A0A1Y5T0V3</accession>
<dbReference type="InterPro" id="IPR013099">
    <property type="entry name" value="K_chnl_dom"/>
</dbReference>
<keyword evidence="10 13" id="KW-0407">Ion channel</keyword>
<evidence type="ECO:0000256" key="11">
    <source>
        <dbReference type="SAM" id="Phobius"/>
    </source>
</evidence>
<dbReference type="Pfam" id="PF07885">
    <property type="entry name" value="Ion_trans_2"/>
    <property type="match status" value="1"/>
</dbReference>
<evidence type="ECO:0000313" key="13">
    <source>
        <dbReference type="EMBL" id="SLN53369.1"/>
    </source>
</evidence>
<dbReference type="InterPro" id="IPR047871">
    <property type="entry name" value="K_chnl_Slo-like"/>
</dbReference>
<keyword evidence="8" id="KW-0406">Ion transport</keyword>
<keyword evidence="5" id="KW-0631">Potassium channel</keyword>
<keyword evidence="7 11" id="KW-1133">Transmembrane helix</keyword>
<evidence type="ECO:0000313" key="14">
    <source>
        <dbReference type="Proteomes" id="UP000193409"/>
    </source>
</evidence>
<dbReference type="PANTHER" id="PTHR10027">
    <property type="entry name" value="CALCIUM-ACTIVATED POTASSIUM CHANNEL ALPHA CHAIN"/>
    <property type="match status" value="1"/>
</dbReference>
<comment type="subcellular location">
    <subcellularLocation>
        <location evidence="1">Membrane</location>
        <topology evidence="1">Multi-pass membrane protein</topology>
    </subcellularLocation>
</comment>
<reference evidence="13 14" key="1">
    <citation type="submission" date="2017-03" db="EMBL/GenBank/DDBJ databases">
        <authorList>
            <person name="Afonso C.L."/>
            <person name="Miller P.J."/>
            <person name="Scott M.A."/>
            <person name="Spackman E."/>
            <person name="Goraichik I."/>
            <person name="Dimitrov K.M."/>
            <person name="Suarez D.L."/>
            <person name="Swayne D.E."/>
        </authorList>
    </citation>
    <scope>NUCLEOTIDE SEQUENCE [LARGE SCALE GENOMIC DNA]</scope>
    <source>
        <strain evidence="13 14">CECT 7680</strain>
    </source>
</reference>
<feature type="transmembrane region" description="Helical" evidence="11">
    <location>
        <begin position="20"/>
        <end position="41"/>
    </location>
</feature>
<evidence type="ECO:0000256" key="9">
    <source>
        <dbReference type="ARBA" id="ARBA00023136"/>
    </source>
</evidence>
<keyword evidence="9 11" id="KW-0472">Membrane</keyword>
<evidence type="ECO:0000256" key="10">
    <source>
        <dbReference type="ARBA" id="ARBA00023303"/>
    </source>
</evidence>
<dbReference type="PANTHER" id="PTHR10027:SF10">
    <property type="entry name" value="SLOWPOKE 2, ISOFORM D"/>
    <property type="match status" value="1"/>
</dbReference>
<dbReference type="GO" id="GO:0005267">
    <property type="term" value="F:potassium channel activity"/>
    <property type="evidence" value="ECO:0007669"/>
    <property type="project" value="UniProtKB-KW"/>
</dbReference>
<keyword evidence="3" id="KW-0633">Potassium transport</keyword>
<keyword evidence="4 11" id="KW-0812">Transmembrane</keyword>
<evidence type="ECO:0000256" key="6">
    <source>
        <dbReference type="ARBA" id="ARBA00022958"/>
    </source>
</evidence>
<dbReference type="EMBL" id="FWFQ01000021">
    <property type="protein sequence ID" value="SLN53369.1"/>
    <property type="molecule type" value="Genomic_DNA"/>
</dbReference>
<dbReference type="AlphaFoldDB" id="A0A1Y5T0V3"/>
<feature type="transmembrane region" description="Helical" evidence="11">
    <location>
        <begin position="74"/>
        <end position="99"/>
    </location>
</feature>
<dbReference type="RefSeq" id="WP_085869305.1">
    <property type="nucleotide sequence ID" value="NZ_FWFQ01000021.1"/>
</dbReference>
<dbReference type="GO" id="GO:0016020">
    <property type="term" value="C:membrane"/>
    <property type="evidence" value="ECO:0007669"/>
    <property type="project" value="UniProtKB-SubCell"/>
</dbReference>
<protein>
    <submittedName>
        <fullName evidence="13">Voltage-gated potassium channel</fullName>
    </submittedName>
</protein>
<dbReference type="Gene3D" id="1.10.287.70">
    <property type="match status" value="1"/>
</dbReference>
<dbReference type="OrthoDB" id="9799090at2"/>
<evidence type="ECO:0000256" key="8">
    <source>
        <dbReference type="ARBA" id="ARBA00023065"/>
    </source>
</evidence>
<keyword evidence="6" id="KW-0630">Potassium</keyword>
<sequence>MASLREVLRAIAAALSDGRVRSVLALTAAIVIWASIVYRFVEGWSWLDSVYFSVVAVSTVGFGDLSPETAFGKIFTIGYLVVGLGVFVAMVSTIADAILTQYRKDREAAPGRRGRR</sequence>